<proteinExistence type="inferred from homology"/>
<feature type="compositionally biased region" description="Basic and acidic residues" evidence="6">
    <location>
        <begin position="143"/>
        <end position="153"/>
    </location>
</feature>
<accession>A0AAE0NTN2</accession>
<feature type="compositionally biased region" description="Polar residues" evidence="6">
    <location>
        <begin position="114"/>
        <end position="129"/>
    </location>
</feature>
<protein>
    <submittedName>
        <fullName evidence="8">Origin recognition complex, subunit 6</fullName>
    </submittedName>
</protein>
<feature type="compositionally biased region" description="Acidic residues" evidence="6">
    <location>
        <begin position="334"/>
        <end position="346"/>
    </location>
</feature>
<evidence type="ECO:0000256" key="1">
    <source>
        <dbReference type="ARBA" id="ARBA00004123"/>
    </source>
</evidence>
<gene>
    <name evidence="8" type="ORF">B0H63DRAFT_521575</name>
</gene>
<evidence type="ECO:0000256" key="3">
    <source>
        <dbReference type="ARBA" id="ARBA00022705"/>
    </source>
</evidence>
<dbReference type="GO" id="GO:0006260">
    <property type="term" value="P:DNA replication"/>
    <property type="evidence" value="ECO:0007669"/>
    <property type="project" value="UniProtKB-KW"/>
</dbReference>
<evidence type="ECO:0000256" key="5">
    <source>
        <dbReference type="ARBA" id="ARBA00023242"/>
    </source>
</evidence>
<feature type="region of interest" description="Disordered" evidence="6">
    <location>
        <begin position="331"/>
        <end position="357"/>
    </location>
</feature>
<comment type="subcellular location">
    <subcellularLocation>
        <location evidence="1">Nucleus</location>
    </subcellularLocation>
</comment>
<dbReference type="EMBL" id="JAULSW010000003">
    <property type="protein sequence ID" value="KAK3387523.1"/>
    <property type="molecule type" value="Genomic_DNA"/>
</dbReference>
<feature type="region of interest" description="Disordered" evidence="6">
    <location>
        <begin position="390"/>
        <end position="411"/>
    </location>
</feature>
<evidence type="ECO:0000259" key="7">
    <source>
        <dbReference type="Pfam" id="PF05460"/>
    </source>
</evidence>
<evidence type="ECO:0000256" key="4">
    <source>
        <dbReference type="ARBA" id="ARBA00023125"/>
    </source>
</evidence>
<reference evidence="8" key="1">
    <citation type="journal article" date="2023" name="Mol. Phylogenet. Evol.">
        <title>Genome-scale phylogeny and comparative genomics of the fungal order Sordariales.</title>
        <authorList>
            <person name="Hensen N."/>
            <person name="Bonometti L."/>
            <person name="Westerberg I."/>
            <person name="Brannstrom I.O."/>
            <person name="Guillou S."/>
            <person name="Cros-Aarteil S."/>
            <person name="Calhoun S."/>
            <person name="Haridas S."/>
            <person name="Kuo A."/>
            <person name="Mondo S."/>
            <person name="Pangilinan J."/>
            <person name="Riley R."/>
            <person name="LaButti K."/>
            <person name="Andreopoulos B."/>
            <person name="Lipzen A."/>
            <person name="Chen C."/>
            <person name="Yan M."/>
            <person name="Daum C."/>
            <person name="Ng V."/>
            <person name="Clum A."/>
            <person name="Steindorff A."/>
            <person name="Ohm R.A."/>
            <person name="Martin F."/>
            <person name="Silar P."/>
            <person name="Natvig D.O."/>
            <person name="Lalanne C."/>
            <person name="Gautier V."/>
            <person name="Ament-Velasquez S.L."/>
            <person name="Kruys A."/>
            <person name="Hutchinson M.I."/>
            <person name="Powell A.J."/>
            <person name="Barry K."/>
            <person name="Miller A.N."/>
            <person name="Grigoriev I.V."/>
            <person name="Debuchy R."/>
            <person name="Gladieux P."/>
            <person name="Hiltunen Thoren M."/>
            <person name="Johannesson H."/>
        </authorList>
    </citation>
    <scope>NUCLEOTIDE SEQUENCE</scope>
    <source>
        <strain evidence="8">CBS 232.78</strain>
    </source>
</reference>
<feature type="domain" description="ORC6 first cyclin-like" evidence="7">
    <location>
        <begin position="9"/>
        <end position="94"/>
    </location>
</feature>
<dbReference type="AlphaFoldDB" id="A0AAE0NTN2"/>
<dbReference type="GO" id="GO:0003677">
    <property type="term" value="F:DNA binding"/>
    <property type="evidence" value="ECO:0007669"/>
    <property type="project" value="UniProtKB-KW"/>
</dbReference>
<evidence type="ECO:0000313" key="9">
    <source>
        <dbReference type="Proteomes" id="UP001285441"/>
    </source>
</evidence>
<keyword evidence="5" id="KW-0539">Nucleus</keyword>
<feature type="region of interest" description="Disordered" evidence="6">
    <location>
        <begin position="266"/>
        <end position="293"/>
    </location>
</feature>
<organism evidence="8 9">
    <name type="scientific">Podospora didyma</name>
    <dbReference type="NCBI Taxonomy" id="330526"/>
    <lineage>
        <taxon>Eukaryota</taxon>
        <taxon>Fungi</taxon>
        <taxon>Dikarya</taxon>
        <taxon>Ascomycota</taxon>
        <taxon>Pezizomycotina</taxon>
        <taxon>Sordariomycetes</taxon>
        <taxon>Sordariomycetidae</taxon>
        <taxon>Sordariales</taxon>
        <taxon>Podosporaceae</taxon>
        <taxon>Podospora</taxon>
    </lineage>
</organism>
<keyword evidence="4" id="KW-0238">DNA-binding</keyword>
<evidence type="ECO:0000256" key="6">
    <source>
        <dbReference type="SAM" id="MobiDB-lite"/>
    </source>
</evidence>
<dbReference type="GO" id="GO:0005664">
    <property type="term" value="C:nuclear origin of replication recognition complex"/>
    <property type="evidence" value="ECO:0007669"/>
    <property type="project" value="InterPro"/>
</dbReference>
<reference evidence="8" key="2">
    <citation type="submission" date="2023-06" db="EMBL/GenBank/DDBJ databases">
        <authorList>
            <consortium name="Lawrence Berkeley National Laboratory"/>
            <person name="Haridas S."/>
            <person name="Hensen N."/>
            <person name="Bonometti L."/>
            <person name="Westerberg I."/>
            <person name="Brannstrom I.O."/>
            <person name="Guillou S."/>
            <person name="Cros-Aarteil S."/>
            <person name="Calhoun S."/>
            <person name="Kuo A."/>
            <person name="Mondo S."/>
            <person name="Pangilinan J."/>
            <person name="Riley R."/>
            <person name="LaButti K."/>
            <person name="Andreopoulos B."/>
            <person name="Lipzen A."/>
            <person name="Chen C."/>
            <person name="Yanf M."/>
            <person name="Daum C."/>
            <person name="Ng V."/>
            <person name="Clum A."/>
            <person name="Steindorff A."/>
            <person name="Ohm R."/>
            <person name="Martin F."/>
            <person name="Silar P."/>
            <person name="Natvig D."/>
            <person name="Lalanne C."/>
            <person name="Gautier V."/>
            <person name="Ament-velasquez S.L."/>
            <person name="Kruys A."/>
            <person name="Hutchinson M.I."/>
            <person name="Powell A.J."/>
            <person name="Barry K."/>
            <person name="Miller A.N."/>
            <person name="Grigoriev I.V."/>
            <person name="Debuchy R."/>
            <person name="Gladieux P."/>
            <person name="Thoren M.H."/>
            <person name="Johannesson H."/>
        </authorList>
    </citation>
    <scope>NUCLEOTIDE SEQUENCE</scope>
    <source>
        <strain evidence="8">CBS 232.78</strain>
    </source>
</reference>
<feature type="compositionally biased region" description="Basic and acidic residues" evidence="6">
    <location>
        <begin position="390"/>
        <end position="400"/>
    </location>
</feature>
<feature type="region of interest" description="Disordered" evidence="6">
    <location>
        <begin position="93"/>
        <end position="169"/>
    </location>
</feature>
<dbReference type="Proteomes" id="UP001285441">
    <property type="component" value="Unassembled WGS sequence"/>
</dbReference>
<sequence>MNRSIEQALVSLLPTNNATLPQDLTQLASSLLAQSRHRASTLKAEEEVARPYACAHIACARLKISLNLPPIDPRPPIPPRIYKRLYNHLDKILPASSSTPGTPGRATPGAVARTPNSRLRNGSQPHQLGSSPSKSRSRTTPAAKDKTLAEFRRGTGSKPGTPSAAKDSDGLPSWIRPTLRFLCAGLGPARIGPVVMSGVESIVAPRGVRTDDEWVNGNMVAMLGALYLYVWRGVMYSDTDLDAAQYAKFRKELAAALARAREEVKLNAKAPPRKKKQANGEEDGDDDDDERWEGWHSVRPKDFDAAALKMNRYGWLKLDWARGIDDLAQAARDGEEEDDNDDDDGTNQEPVQLRRADTMFQERYDYLSERKKKEYAVWKEGIMGRIKELEGDHRSLARPESDEDAMDIDEN</sequence>
<keyword evidence="3" id="KW-0235">DNA replication</keyword>
<keyword evidence="9" id="KW-1185">Reference proteome</keyword>
<evidence type="ECO:0000256" key="2">
    <source>
        <dbReference type="ARBA" id="ARBA00010840"/>
    </source>
</evidence>
<comment type="caution">
    <text evidence="8">The sequence shown here is derived from an EMBL/GenBank/DDBJ whole genome shotgun (WGS) entry which is preliminary data.</text>
</comment>
<evidence type="ECO:0000313" key="8">
    <source>
        <dbReference type="EMBL" id="KAK3387523.1"/>
    </source>
</evidence>
<feature type="compositionally biased region" description="Low complexity" evidence="6">
    <location>
        <begin position="130"/>
        <end position="141"/>
    </location>
</feature>
<comment type="similarity">
    <text evidence="2">Belongs to the ORC6 family.</text>
</comment>
<feature type="compositionally biased region" description="Acidic residues" evidence="6">
    <location>
        <begin position="401"/>
        <end position="411"/>
    </location>
</feature>
<dbReference type="InterPro" id="IPR008721">
    <property type="entry name" value="ORC6_cyclin_first"/>
</dbReference>
<dbReference type="Pfam" id="PF05460">
    <property type="entry name" value="ORC6"/>
    <property type="match status" value="1"/>
</dbReference>
<feature type="compositionally biased region" description="Acidic residues" evidence="6">
    <location>
        <begin position="280"/>
        <end position="291"/>
    </location>
</feature>
<name>A0AAE0NTN2_9PEZI</name>